<dbReference type="PROSITE" id="PS51257">
    <property type="entry name" value="PROKAR_LIPOPROTEIN"/>
    <property type="match status" value="1"/>
</dbReference>
<gene>
    <name evidence="2" type="ORF">ACETWP_08500</name>
</gene>
<evidence type="ECO:0008006" key="4">
    <source>
        <dbReference type="Google" id="ProtNLM"/>
    </source>
</evidence>
<sequence>MRITRLLAALLLAATLSACAGPAAPSIPVDEGLVTGDLAADLVATGVPADAAGDRDTIDWHTAAVCGSSTARGDGAETDFAVAVREKLSDAGIAADTLRVLAAYGCPERGAALETAIAESDAAGN</sequence>
<dbReference type="RefSeq" id="WP_373971799.1">
    <property type="nucleotide sequence ID" value="NZ_JBHDLJ010000005.1"/>
</dbReference>
<comment type="caution">
    <text evidence="2">The sequence shown here is derived from an EMBL/GenBank/DDBJ whole genome shotgun (WGS) entry which is preliminary data.</text>
</comment>
<protein>
    <recommendedName>
        <fullName evidence="4">DUF732 domain-containing protein</fullName>
    </recommendedName>
</protein>
<evidence type="ECO:0000313" key="2">
    <source>
        <dbReference type="EMBL" id="MFB0834626.1"/>
    </source>
</evidence>
<accession>A0ABV4UNV3</accession>
<evidence type="ECO:0000313" key="3">
    <source>
        <dbReference type="Proteomes" id="UP001575652"/>
    </source>
</evidence>
<name>A0ABV4UNV3_9MICC</name>
<dbReference type="Proteomes" id="UP001575652">
    <property type="component" value="Unassembled WGS sequence"/>
</dbReference>
<proteinExistence type="predicted"/>
<keyword evidence="1" id="KW-0732">Signal</keyword>
<reference evidence="2 3" key="1">
    <citation type="submission" date="2024-09" db="EMBL/GenBank/DDBJ databases">
        <authorList>
            <person name="Salinas-Garcia M.A."/>
            <person name="Prieme A."/>
        </authorList>
    </citation>
    <scope>NUCLEOTIDE SEQUENCE [LARGE SCALE GENOMIC DNA]</scope>
    <source>
        <strain evidence="2 3">DSM 21081</strain>
    </source>
</reference>
<feature type="signal peptide" evidence="1">
    <location>
        <begin position="1"/>
        <end position="20"/>
    </location>
</feature>
<organism evidence="2 3">
    <name type="scientific">Arthrobacter halodurans</name>
    <dbReference type="NCBI Taxonomy" id="516699"/>
    <lineage>
        <taxon>Bacteria</taxon>
        <taxon>Bacillati</taxon>
        <taxon>Actinomycetota</taxon>
        <taxon>Actinomycetes</taxon>
        <taxon>Micrococcales</taxon>
        <taxon>Micrococcaceae</taxon>
        <taxon>Arthrobacter</taxon>
    </lineage>
</organism>
<keyword evidence="3" id="KW-1185">Reference proteome</keyword>
<feature type="chain" id="PRO_5046319041" description="DUF732 domain-containing protein" evidence="1">
    <location>
        <begin position="21"/>
        <end position="125"/>
    </location>
</feature>
<evidence type="ECO:0000256" key="1">
    <source>
        <dbReference type="SAM" id="SignalP"/>
    </source>
</evidence>
<dbReference type="EMBL" id="JBHDLJ010000005">
    <property type="protein sequence ID" value="MFB0834626.1"/>
    <property type="molecule type" value="Genomic_DNA"/>
</dbReference>